<dbReference type="AlphaFoldDB" id="A0A3S7GX50"/>
<protein>
    <submittedName>
        <fullName evidence="3">Transcription factor</fullName>
    </submittedName>
</protein>
<dbReference type="Pfam" id="PF06054">
    <property type="entry name" value="CoiA_nuc"/>
    <property type="match status" value="1"/>
</dbReference>
<dbReference type="InterPro" id="IPR010330">
    <property type="entry name" value="CoiA_nuc"/>
</dbReference>
<accession>A0A3S7GX50</accession>
<dbReference type="RefSeq" id="WP_037541188.1">
    <property type="nucleotide sequence ID" value="NZ_CAXOIK010000006.1"/>
</dbReference>
<evidence type="ECO:0000259" key="2">
    <source>
        <dbReference type="Pfam" id="PF25164"/>
    </source>
</evidence>
<evidence type="ECO:0000259" key="1">
    <source>
        <dbReference type="Pfam" id="PF06054"/>
    </source>
</evidence>
<reference evidence="3" key="1">
    <citation type="submission" date="2016-02" db="EMBL/GenBank/DDBJ databases">
        <title>Genomic sequence of a clinical Staphylococcus hominis isolate.</title>
        <authorList>
            <person name="McClure J.M."/>
            <person name="Zhang K."/>
        </authorList>
    </citation>
    <scope>NUCLEOTIDE SEQUENCE</scope>
    <source>
        <strain evidence="3">C34847</strain>
    </source>
</reference>
<dbReference type="InterPro" id="IPR057253">
    <property type="entry name" value="CoiA-like_N"/>
</dbReference>
<proteinExistence type="predicted"/>
<gene>
    <name evidence="3" type="ORF">AZE34_02275</name>
</gene>
<feature type="domain" description="Competence protein CoiA-like N-terminal" evidence="2">
    <location>
        <begin position="20"/>
        <end position="49"/>
    </location>
</feature>
<dbReference type="EMBL" id="CP014567">
    <property type="protein sequence ID" value="AVI05636.1"/>
    <property type="molecule type" value="Genomic_DNA"/>
</dbReference>
<evidence type="ECO:0000313" key="3">
    <source>
        <dbReference type="EMBL" id="AVI05636.1"/>
    </source>
</evidence>
<dbReference type="Pfam" id="PF25164">
    <property type="entry name" value="CoiA_N"/>
    <property type="match status" value="1"/>
</dbReference>
<sequence>MLVAINRNNETVYAHQAIITEEYRCPYCKEKLLLKKGLKKIPHFAHVSQVKRRCMKNETEKHYYVKFFIAQRLKQYHFNVEIEPYFSKIMQYPDILVDAKVAIEVQFSRISIKEVKSRSRGFEQIGVAVIWLIEQLQYRKGYLYLNTFQAYFINPIDRTLYSWEHEKQLIVKYVNIQHIGGRKFIAHRRIIQISELLSFNEKKNESYCYKLSNRHISRYIFNCRKKRSVLEPSLSAMYQLQITDDEVCRDTGYIFSYQIFIENHPVQWQLKLKLLLKHNLPKHYLMSYLKFRQFYLQDINKEEITLKLIDDYIQQVSGSLNVQNK</sequence>
<name>A0A3S7GX50_STAHO</name>
<organism evidence="3">
    <name type="scientific">Staphylococcus hominis</name>
    <dbReference type="NCBI Taxonomy" id="1290"/>
    <lineage>
        <taxon>Bacteria</taxon>
        <taxon>Bacillati</taxon>
        <taxon>Bacillota</taxon>
        <taxon>Bacilli</taxon>
        <taxon>Bacillales</taxon>
        <taxon>Staphylococcaceae</taxon>
        <taxon>Staphylococcus</taxon>
    </lineage>
</organism>
<feature type="domain" description="Competence protein CoiA nuclease-like" evidence="1">
    <location>
        <begin position="58"/>
        <end position="196"/>
    </location>
</feature>
<dbReference type="InterPro" id="IPR021176">
    <property type="entry name" value="Competence-induced_CoiA"/>
</dbReference>
<dbReference type="PIRSF" id="PIRSF007487">
    <property type="entry name" value="Competence-induced_CoiA_bac"/>
    <property type="match status" value="1"/>
</dbReference>